<proteinExistence type="predicted"/>
<gene>
    <name evidence="1" type="ORF">LTRI10_LOCUS29614</name>
</gene>
<keyword evidence="2" id="KW-1185">Reference proteome</keyword>
<protein>
    <submittedName>
        <fullName evidence="1">Uncharacterized protein</fullName>
    </submittedName>
</protein>
<dbReference type="PANTHER" id="PTHR33116:SF78">
    <property type="entry name" value="OS12G0587133 PROTEIN"/>
    <property type="match status" value="1"/>
</dbReference>
<name>A0AAV2ERV1_9ROSI</name>
<accession>A0AAV2ERV1</accession>
<sequence>MQTTFLPTNVREYIDKQIRAFIWGSSEGGRKIHLIDWETICNPKEEGGLGLRNATRMNEAFMLKIAWRLMAEPESLWASIVRAKYLRRMEGGWQPRTPGRLSNLWRGVLRILHLIPDAIMWNIKSGRSTRFWTDRWLQDDPVLADLAANLPQEALSLTVADMVLNGDWNISYLRAFLQDDSVSTIQLHPVPHEEGEDVAVWRYTPDGCFSLKTVYTLTDSLLLSL</sequence>
<dbReference type="Proteomes" id="UP001497516">
    <property type="component" value="Chromosome 5"/>
</dbReference>
<dbReference type="PANTHER" id="PTHR33116">
    <property type="entry name" value="REVERSE TRANSCRIPTASE ZINC-BINDING DOMAIN-CONTAINING PROTEIN-RELATED-RELATED"/>
    <property type="match status" value="1"/>
</dbReference>
<dbReference type="EMBL" id="OZ034818">
    <property type="protein sequence ID" value="CAL1388701.1"/>
    <property type="molecule type" value="Genomic_DNA"/>
</dbReference>
<dbReference type="AlphaFoldDB" id="A0AAV2ERV1"/>
<evidence type="ECO:0000313" key="2">
    <source>
        <dbReference type="Proteomes" id="UP001497516"/>
    </source>
</evidence>
<organism evidence="1 2">
    <name type="scientific">Linum trigynum</name>
    <dbReference type="NCBI Taxonomy" id="586398"/>
    <lineage>
        <taxon>Eukaryota</taxon>
        <taxon>Viridiplantae</taxon>
        <taxon>Streptophyta</taxon>
        <taxon>Embryophyta</taxon>
        <taxon>Tracheophyta</taxon>
        <taxon>Spermatophyta</taxon>
        <taxon>Magnoliopsida</taxon>
        <taxon>eudicotyledons</taxon>
        <taxon>Gunneridae</taxon>
        <taxon>Pentapetalae</taxon>
        <taxon>rosids</taxon>
        <taxon>fabids</taxon>
        <taxon>Malpighiales</taxon>
        <taxon>Linaceae</taxon>
        <taxon>Linum</taxon>
    </lineage>
</organism>
<reference evidence="1 2" key="1">
    <citation type="submission" date="2024-04" db="EMBL/GenBank/DDBJ databases">
        <authorList>
            <person name="Fracassetti M."/>
        </authorList>
    </citation>
    <scope>NUCLEOTIDE SEQUENCE [LARGE SCALE GENOMIC DNA]</scope>
</reference>
<evidence type="ECO:0000313" key="1">
    <source>
        <dbReference type="EMBL" id="CAL1388701.1"/>
    </source>
</evidence>